<proteinExistence type="predicted"/>
<accession>A0ABT1HZJ3</accession>
<comment type="caution">
    <text evidence="1">The sequence shown here is derived from an EMBL/GenBank/DDBJ whole genome shotgun (WGS) entry which is preliminary data.</text>
</comment>
<dbReference type="EMBL" id="JAMTCP010000034">
    <property type="protein sequence ID" value="MCP2260952.1"/>
    <property type="molecule type" value="Genomic_DNA"/>
</dbReference>
<gene>
    <name evidence="1" type="ORF">LX15_004672</name>
</gene>
<dbReference type="Gene3D" id="2.60.40.420">
    <property type="entry name" value="Cupredoxins - blue copper proteins"/>
    <property type="match status" value="1"/>
</dbReference>
<organism evidence="1 2">
    <name type="scientific">Streptoalloteichus tenebrarius (strain ATCC 17920 / DSM 40477 / JCM 4838 / CBS 697.72 / NBRC 16177 / NCIMB 11028 / NRRL B-12390 / A12253. 1 / ISP 5477)</name>
    <name type="common">Streptomyces tenebrarius</name>
    <dbReference type="NCBI Taxonomy" id="1933"/>
    <lineage>
        <taxon>Bacteria</taxon>
        <taxon>Bacillati</taxon>
        <taxon>Actinomycetota</taxon>
        <taxon>Actinomycetes</taxon>
        <taxon>Pseudonocardiales</taxon>
        <taxon>Pseudonocardiaceae</taxon>
        <taxon>Streptoalloteichus</taxon>
    </lineage>
</organism>
<dbReference type="RefSeq" id="WP_253671795.1">
    <property type="nucleotide sequence ID" value="NZ_JAMTCP010000034.1"/>
</dbReference>
<evidence type="ECO:0000313" key="2">
    <source>
        <dbReference type="Proteomes" id="UP001205311"/>
    </source>
</evidence>
<sequence>MDLRPLAVAYAAHLLRASRKALSPRFRVFSLAPAEGGFVETVFPEAGRYPFVDHDMRHAKRRAHGVVEVRERP</sequence>
<protein>
    <submittedName>
        <fullName evidence="1">Uncharacterized protein</fullName>
    </submittedName>
</protein>
<dbReference type="Proteomes" id="UP001205311">
    <property type="component" value="Unassembled WGS sequence"/>
</dbReference>
<evidence type="ECO:0000313" key="1">
    <source>
        <dbReference type="EMBL" id="MCP2260952.1"/>
    </source>
</evidence>
<dbReference type="SUPFAM" id="SSF49503">
    <property type="entry name" value="Cupredoxins"/>
    <property type="match status" value="1"/>
</dbReference>
<keyword evidence="2" id="KW-1185">Reference proteome</keyword>
<reference evidence="1 2" key="1">
    <citation type="submission" date="2022-06" db="EMBL/GenBank/DDBJ databases">
        <title>Genomic Encyclopedia of Archaeal and Bacterial Type Strains, Phase II (KMG-II): from individual species to whole genera.</title>
        <authorList>
            <person name="Goeker M."/>
        </authorList>
    </citation>
    <scope>NUCLEOTIDE SEQUENCE [LARGE SCALE GENOMIC DNA]</scope>
    <source>
        <strain evidence="1 2">DSM 40477</strain>
    </source>
</reference>
<dbReference type="InterPro" id="IPR008972">
    <property type="entry name" value="Cupredoxin"/>
</dbReference>
<name>A0ABT1HZJ3_STRSD</name>